<proteinExistence type="predicted"/>
<dbReference type="AlphaFoldDB" id="A0A1X7SUJ1"/>
<dbReference type="InParanoid" id="A0A1X7SUJ1"/>
<reference evidence="1" key="1">
    <citation type="submission" date="2017-05" db="UniProtKB">
        <authorList>
            <consortium name="EnsemblMetazoa"/>
        </authorList>
    </citation>
    <scope>IDENTIFICATION</scope>
</reference>
<protein>
    <submittedName>
        <fullName evidence="1">Uncharacterized protein</fullName>
    </submittedName>
</protein>
<organism evidence="1">
    <name type="scientific">Amphimedon queenslandica</name>
    <name type="common">Sponge</name>
    <dbReference type="NCBI Taxonomy" id="400682"/>
    <lineage>
        <taxon>Eukaryota</taxon>
        <taxon>Metazoa</taxon>
        <taxon>Porifera</taxon>
        <taxon>Demospongiae</taxon>
        <taxon>Heteroscleromorpha</taxon>
        <taxon>Haplosclerida</taxon>
        <taxon>Niphatidae</taxon>
        <taxon>Amphimedon</taxon>
    </lineage>
</organism>
<evidence type="ECO:0000313" key="1">
    <source>
        <dbReference type="EnsemblMetazoa" id="Aqu2.1.05817_001"/>
    </source>
</evidence>
<accession>A0A1X7SUJ1</accession>
<name>A0A1X7SUJ1_AMPQE</name>
<dbReference type="EnsemblMetazoa" id="Aqu2.1.05817_001">
    <property type="protein sequence ID" value="Aqu2.1.05817_001"/>
    <property type="gene ID" value="Aqu2.1.05817"/>
</dbReference>
<sequence>INPLDNFLNYLCCHGNHPLFDATPLDHAQSAILIVFHRVSLCLSRALSRPASSILFT</sequence>